<organism evidence="2 3">
    <name type="scientific">Nocardia stercoris</name>
    <dbReference type="NCBI Taxonomy" id="2483361"/>
    <lineage>
        <taxon>Bacteria</taxon>
        <taxon>Bacillati</taxon>
        <taxon>Actinomycetota</taxon>
        <taxon>Actinomycetes</taxon>
        <taxon>Mycobacteriales</taxon>
        <taxon>Nocardiaceae</taxon>
        <taxon>Nocardia</taxon>
    </lineage>
</organism>
<reference evidence="2 3" key="1">
    <citation type="submission" date="2018-10" db="EMBL/GenBank/DDBJ databases">
        <title>Isolation from cow dung.</title>
        <authorList>
            <person name="Ling L."/>
        </authorList>
    </citation>
    <scope>NUCLEOTIDE SEQUENCE [LARGE SCALE GENOMIC DNA]</scope>
    <source>
        <strain evidence="2 3">NEAU-LL90</strain>
    </source>
</reference>
<evidence type="ECO:0000313" key="2">
    <source>
        <dbReference type="EMBL" id="RMI27717.1"/>
    </source>
</evidence>
<keyword evidence="3" id="KW-1185">Reference proteome</keyword>
<dbReference type="EMBL" id="RFFH01000033">
    <property type="protein sequence ID" value="RMI27717.1"/>
    <property type="molecule type" value="Genomic_DNA"/>
</dbReference>
<proteinExistence type="predicted"/>
<name>A0A3M2KPX7_9NOCA</name>
<dbReference type="Proteomes" id="UP000279275">
    <property type="component" value="Unassembled WGS sequence"/>
</dbReference>
<keyword evidence="1" id="KW-0732">Signal</keyword>
<evidence type="ECO:0000256" key="1">
    <source>
        <dbReference type="SAM" id="SignalP"/>
    </source>
</evidence>
<accession>A0A3M2KPX7</accession>
<gene>
    <name evidence="2" type="ORF">EBN03_33145</name>
</gene>
<comment type="caution">
    <text evidence="2">The sequence shown here is derived from an EMBL/GenBank/DDBJ whole genome shotgun (WGS) entry which is preliminary data.</text>
</comment>
<sequence>MAGVLAATAVLGILGAGQANADVGPFLTPFVDPGCLCAGLLPGPVQMGVEPESQLGTRYIQGNWTASNPDAAAKVRYFALHQRLSITDLGAAVEEDLGPLQYGTYRGHPSFTTQVLDNGGDYTQMTAFIDGPRAVTLTGWGATPEDAAGALATLAGTFQIL</sequence>
<protein>
    <recommendedName>
        <fullName evidence="4">DUF3558 domain-containing protein</fullName>
    </recommendedName>
</protein>
<feature type="chain" id="PRO_5018265597" description="DUF3558 domain-containing protein" evidence="1">
    <location>
        <begin position="22"/>
        <end position="161"/>
    </location>
</feature>
<dbReference type="AlphaFoldDB" id="A0A3M2KPX7"/>
<evidence type="ECO:0000313" key="3">
    <source>
        <dbReference type="Proteomes" id="UP000279275"/>
    </source>
</evidence>
<evidence type="ECO:0008006" key="4">
    <source>
        <dbReference type="Google" id="ProtNLM"/>
    </source>
</evidence>
<feature type="signal peptide" evidence="1">
    <location>
        <begin position="1"/>
        <end position="21"/>
    </location>
</feature>